<feature type="transmembrane region" description="Helical" evidence="6">
    <location>
        <begin position="325"/>
        <end position="346"/>
    </location>
</feature>
<evidence type="ECO:0000313" key="8">
    <source>
        <dbReference type="EMBL" id="KTD69251.1"/>
    </source>
</evidence>
<dbReference type="PANTHER" id="PTHR43124">
    <property type="entry name" value="PURINE EFFLUX PUMP PBUE"/>
    <property type="match status" value="1"/>
</dbReference>
<evidence type="ECO:0000256" key="3">
    <source>
        <dbReference type="ARBA" id="ARBA00022692"/>
    </source>
</evidence>
<reference evidence="8 9" key="1">
    <citation type="submission" date="2015-11" db="EMBL/GenBank/DDBJ databases">
        <title>Genomic analysis of 38 Legionella species identifies large and diverse effector repertoires.</title>
        <authorList>
            <person name="Burstein D."/>
            <person name="Amaro F."/>
            <person name="Zusman T."/>
            <person name="Lifshitz Z."/>
            <person name="Cohen O."/>
            <person name="Gilbert J.A."/>
            <person name="Pupko T."/>
            <person name="Shuman H.A."/>
            <person name="Segal G."/>
        </authorList>
    </citation>
    <scope>NUCLEOTIDE SEQUENCE [LARGE SCALE GENOMIC DNA]</scope>
    <source>
        <strain evidence="8 9">IMVS3376</strain>
    </source>
</reference>
<evidence type="ECO:0000256" key="4">
    <source>
        <dbReference type="ARBA" id="ARBA00022989"/>
    </source>
</evidence>
<keyword evidence="9" id="KW-1185">Reference proteome</keyword>
<feature type="transmembrane region" description="Helical" evidence="6">
    <location>
        <begin position="100"/>
        <end position="119"/>
    </location>
</feature>
<evidence type="ECO:0000259" key="7">
    <source>
        <dbReference type="PROSITE" id="PS50850"/>
    </source>
</evidence>
<feature type="transmembrane region" description="Helical" evidence="6">
    <location>
        <begin position="352"/>
        <end position="372"/>
    </location>
</feature>
<dbReference type="InterPro" id="IPR011701">
    <property type="entry name" value="MFS"/>
</dbReference>
<dbReference type="PATRIC" id="fig|947033.5.peg.2556"/>
<evidence type="ECO:0000256" key="5">
    <source>
        <dbReference type="ARBA" id="ARBA00023136"/>
    </source>
</evidence>
<dbReference type="OrthoDB" id="9788453at2"/>
<dbReference type="RefSeq" id="WP_058511200.1">
    <property type="nucleotide sequence ID" value="NZ_LNYY01000019.1"/>
</dbReference>
<evidence type="ECO:0000256" key="1">
    <source>
        <dbReference type="ARBA" id="ARBA00004651"/>
    </source>
</evidence>
<feature type="transmembrane region" description="Helical" evidence="6">
    <location>
        <begin position="263"/>
        <end position="281"/>
    </location>
</feature>
<dbReference type="InterPro" id="IPR020846">
    <property type="entry name" value="MFS_dom"/>
</dbReference>
<dbReference type="GO" id="GO:0005886">
    <property type="term" value="C:plasma membrane"/>
    <property type="evidence" value="ECO:0007669"/>
    <property type="project" value="UniProtKB-SubCell"/>
</dbReference>
<dbReference type="GO" id="GO:0022857">
    <property type="term" value="F:transmembrane transporter activity"/>
    <property type="evidence" value="ECO:0007669"/>
    <property type="project" value="InterPro"/>
</dbReference>
<feature type="transmembrane region" description="Helical" evidence="6">
    <location>
        <begin position="44"/>
        <end position="63"/>
    </location>
</feature>
<feature type="transmembrane region" description="Helical" evidence="6">
    <location>
        <begin position="131"/>
        <end position="150"/>
    </location>
</feature>
<protein>
    <submittedName>
        <fullName evidence="8">Chloramphenicol resistance protein</fullName>
    </submittedName>
</protein>
<comment type="subcellular location">
    <subcellularLocation>
        <location evidence="1">Cell membrane</location>
        <topology evidence="1">Multi-pass membrane protein</topology>
    </subcellularLocation>
</comment>
<name>A0A0W0ZKH8_9GAMM</name>
<evidence type="ECO:0000256" key="6">
    <source>
        <dbReference type="SAM" id="Phobius"/>
    </source>
</evidence>
<keyword evidence="3 6" id="KW-0812">Transmembrane</keyword>
<dbReference type="InterPro" id="IPR050189">
    <property type="entry name" value="MFS_Efflux_Transporters"/>
</dbReference>
<gene>
    <name evidence="8" type="ORF">Lste_2409</name>
</gene>
<proteinExistence type="predicted"/>
<dbReference type="Gene3D" id="1.20.1250.20">
    <property type="entry name" value="MFS general substrate transporter like domains"/>
    <property type="match status" value="2"/>
</dbReference>
<keyword evidence="2" id="KW-1003">Cell membrane</keyword>
<comment type="caution">
    <text evidence="8">The sequence shown here is derived from an EMBL/GenBank/DDBJ whole genome shotgun (WGS) entry which is preliminary data.</text>
</comment>
<evidence type="ECO:0000313" key="9">
    <source>
        <dbReference type="Proteomes" id="UP000054926"/>
    </source>
</evidence>
<feature type="transmembrane region" description="Helical" evidence="6">
    <location>
        <begin position="70"/>
        <end position="88"/>
    </location>
</feature>
<dbReference type="EMBL" id="LNYY01000019">
    <property type="protein sequence ID" value="KTD69251.1"/>
    <property type="molecule type" value="Genomic_DNA"/>
</dbReference>
<dbReference type="STRING" id="947033.Lste_2409"/>
<dbReference type="PANTHER" id="PTHR43124:SF3">
    <property type="entry name" value="CHLORAMPHENICOL EFFLUX PUMP RV0191"/>
    <property type="match status" value="1"/>
</dbReference>
<feature type="transmembrane region" description="Helical" evidence="6">
    <location>
        <begin position="156"/>
        <end position="176"/>
    </location>
</feature>
<feature type="domain" description="Major facilitator superfamily (MFS) profile" evidence="7">
    <location>
        <begin position="4"/>
        <end position="375"/>
    </location>
</feature>
<dbReference type="Proteomes" id="UP000054926">
    <property type="component" value="Unassembled WGS sequence"/>
</dbReference>
<accession>A0A0W0ZKH8</accession>
<dbReference type="SUPFAM" id="SSF103473">
    <property type="entry name" value="MFS general substrate transporter"/>
    <property type="match status" value="1"/>
</dbReference>
<dbReference type="Pfam" id="PF07690">
    <property type="entry name" value="MFS_1"/>
    <property type="match status" value="1"/>
</dbReference>
<organism evidence="8 9">
    <name type="scientific">Legionella steelei</name>
    <dbReference type="NCBI Taxonomy" id="947033"/>
    <lineage>
        <taxon>Bacteria</taxon>
        <taxon>Pseudomonadati</taxon>
        <taxon>Pseudomonadota</taxon>
        <taxon>Gammaproteobacteria</taxon>
        <taxon>Legionellales</taxon>
        <taxon>Legionellaceae</taxon>
        <taxon>Legionella</taxon>
    </lineage>
</organism>
<keyword evidence="4 6" id="KW-1133">Transmembrane helix</keyword>
<dbReference type="InterPro" id="IPR036259">
    <property type="entry name" value="MFS_trans_sf"/>
</dbReference>
<feature type="transmembrane region" description="Helical" evidence="6">
    <location>
        <begin position="287"/>
        <end position="304"/>
    </location>
</feature>
<sequence length="383" mass="41012">MLTTLIFLAIGMFAVGCNTFLIAGLLPQIGQTIGQPVAVTGQGMSLFSVTYLLSAPIFSILLANKSIKRIIQLALTVFIVGNLVTLFSEHLLPFLIGRSLAGIGAGIFTPLCISMGVYFASTTTQGRALSFFWSANSAGVVFGVPLGLYLSSLLHWQLSIVYLVILSFIALIGFSLQNANIRLPKSPPFAVRLRLMIEPKTLSVIGITCFTALASLGLYSYVTLIQSGSPHSLSTTLFSWGLGGFIGSSLVGIFIDRTRKPRVIMALILFGLMLSLIAIPLTKNVPYFGLIPFFMWGAFGWAVANPQQQILYELHENQGSILAAMNSSALGLGGALGTLLGGLIIASGFREIYLPFSAATLLLFVLIGQLLLTHNANKGYVHE</sequence>
<dbReference type="PROSITE" id="PS50850">
    <property type="entry name" value="MFS"/>
    <property type="match status" value="1"/>
</dbReference>
<keyword evidence="5 6" id="KW-0472">Membrane</keyword>
<dbReference type="AlphaFoldDB" id="A0A0W0ZKH8"/>
<evidence type="ECO:0000256" key="2">
    <source>
        <dbReference type="ARBA" id="ARBA00022475"/>
    </source>
</evidence>
<feature type="transmembrane region" description="Helical" evidence="6">
    <location>
        <begin position="202"/>
        <end position="225"/>
    </location>
</feature>
<feature type="transmembrane region" description="Helical" evidence="6">
    <location>
        <begin position="237"/>
        <end position="256"/>
    </location>
</feature>